<feature type="region of interest" description="Disordered" evidence="1">
    <location>
        <begin position="83"/>
        <end position="106"/>
    </location>
</feature>
<evidence type="ECO:0000313" key="3">
    <source>
        <dbReference type="EMBL" id="GHE44292.1"/>
    </source>
</evidence>
<gene>
    <name evidence="3" type="ORF">GCM10018785_12360</name>
</gene>
<keyword evidence="2" id="KW-0732">Signal</keyword>
<keyword evidence="4" id="KW-1185">Reference proteome</keyword>
<accession>A0A919DHX6</accession>
<feature type="signal peptide" evidence="2">
    <location>
        <begin position="1"/>
        <end position="21"/>
    </location>
</feature>
<organism evidence="3 4">
    <name type="scientific">Streptomyces longispororuber</name>
    <dbReference type="NCBI Taxonomy" id="68230"/>
    <lineage>
        <taxon>Bacteria</taxon>
        <taxon>Bacillati</taxon>
        <taxon>Actinomycetota</taxon>
        <taxon>Actinomycetes</taxon>
        <taxon>Kitasatosporales</taxon>
        <taxon>Streptomycetaceae</taxon>
        <taxon>Streptomyces</taxon>
    </lineage>
</organism>
<dbReference type="Proteomes" id="UP000608024">
    <property type="component" value="Unassembled WGS sequence"/>
</dbReference>
<evidence type="ECO:0008006" key="5">
    <source>
        <dbReference type="Google" id="ProtNLM"/>
    </source>
</evidence>
<name>A0A919DHX6_9ACTN</name>
<reference evidence="3" key="1">
    <citation type="journal article" date="2014" name="Int. J. Syst. Evol. Microbiol.">
        <title>Complete genome sequence of Corynebacterium casei LMG S-19264T (=DSM 44701T), isolated from a smear-ripened cheese.</title>
        <authorList>
            <consortium name="US DOE Joint Genome Institute (JGI-PGF)"/>
            <person name="Walter F."/>
            <person name="Albersmeier A."/>
            <person name="Kalinowski J."/>
            <person name="Ruckert C."/>
        </authorList>
    </citation>
    <scope>NUCLEOTIDE SEQUENCE</scope>
    <source>
        <strain evidence="3">JCM 4784</strain>
    </source>
</reference>
<evidence type="ECO:0000256" key="1">
    <source>
        <dbReference type="SAM" id="MobiDB-lite"/>
    </source>
</evidence>
<comment type="caution">
    <text evidence="3">The sequence shown here is derived from an EMBL/GenBank/DDBJ whole genome shotgun (WGS) entry which is preliminary data.</text>
</comment>
<evidence type="ECO:0000256" key="2">
    <source>
        <dbReference type="SAM" id="SignalP"/>
    </source>
</evidence>
<protein>
    <recommendedName>
        <fullName evidence="5">Secreted protein</fullName>
    </recommendedName>
</protein>
<reference evidence="3" key="2">
    <citation type="submission" date="2020-09" db="EMBL/GenBank/DDBJ databases">
        <authorList>
            <person name="Sun Q."/>
            <person name="Ohkuma M."/>
        </authorList>
    </citation>
    <scope>NUCLEOTIDE SEQUENCE</scope>
    <source>
        <strain evidence="3">JCM 4784</strain>
    </source>
</reference>
<feature type="chain" id="PRO_5037219790" description="Secreted protein" evidence="2">
    <location>
        <begin position="22"/>
        <end position="174"/>
    </location>
</feature>
<sequence>MAGLTAAALAVVGFLAYQASASAPDDLNARPDKSPTAPTKSPKDKGDSLALPAQSGTGKRVVYSLDQDRVWLVGESGKAKRTYKVTPSTVDPAPGQYKVTSRSGQVTGSDGVQIEHVVRFAAVDGIAVGFSAALNGSTEKPDPGKKTGGIRSSREDGNAMWDFAIIETKVVVVK</sequence>
<dbReference type="AlphaFoldDB" id="A0A919DHX6"/>
<dbReference type="EMBL" id="BNBT01000011">
    <property type="protein sequence ID" value="GHE44292.1"/>
    <property type="molecule type" value="Genomic_DNA"/>
</dbReference>
<proteinExistence type="predicted"/>
<evidence type="ECO:0000313" key="4">
    <source>
        <dbReference type="Proteomes" id="UP000608024"/>
    </source>
</evidence>
<feature type="region of interest" description="Disordered" evidence="1">
    <location>
        <begin position="23"/>
        <end position="58"/>
    </location>
</feature>